<protein>
    <submittedName>
        <fullName evidence="1">Uncharacterized protein</fullName>
    </submittedName>
</protein>
<keyword evidence="2" id="KW-1185">Reference proteome</keyword>
<proteinExistence type="predicted"/>
<evidence type="ECO:0000313" key="2">
    <source>
        <dbReference type="Proteomes" id="UP000184211"/>
    </source>
</evidence>
<reference evidence="2" key="1">
    <citation type="submission" date="2016-11" db="EMBL/GenBank/DDBJ databases">
        <authorList>
            <person name="Varghese N."/>
            <person name="Submissions S."/>
        </authorList>
    </citation>
    <scope>NUCLEOTIDE SEQUENCE [LARGE SCALE GENOMIC DNA]</scope>
    <source>
        <strain evidence="2">DSM 28223</strain>
    </source>
</reference>
<gene>
    <name evidence="1" type="ORF">SAMN04488044_2714</name>
</gene>
<sequence>MGFCREFFGHPQISDFIASKPLKPQVSQRLPDLSVRKLHQKFLPCGPFDPADKHEETLATTLGIFGGKHGAE</sequence>
<dbReference type="Proteomes" id="UP000184211">
    <property type="component" value="Unassembled WGS sequence"/>
</dbReference>
<dbReference type="STRING" id="870908.SAMN04488044_2714"/>
<dbReference type="AlphaFoldDB" id="A0A1M5TWW1"/>
<accession>A0A1M5TWW1</accession>
<evidence type="ECO:0000313" key="1">
    <source>
        <dbReference type="EMBL" id="SHH54873.1"/>
    </source>
</evidence>
<organism evidence="1 2">
    <name type="scientific">Cognatishimia maritima</name>
    <dbReference type="NCBI Taxonomy" id="870908"/>
    <lineage>
        <taxon>Bacteria</taxon>
        <taxon>Pseudomonadati</taxon>
        <taxon>Pseudomonadota</taxon>
        <taxon>Alphaproteobacteria</taxon>
        <taxon>Rhodobacterales</taxon>
        <taxon>Paracoccaceae</taxon>
        <taxon>Cognatishimia</taxon>
    </lineage>
</organism>
<name>A0A1M5TWW1_9RHOB</name>
<dbReference type="EMBL" id="FQWM01000006">
    <property type="protein sequence ID" value="SHH54873.1"/>
    <property type="molecule type" value="Genomic_DNA"/>
</dbReference>